<dbReference type="Pfam" id="PF01797">
    <property type="entry name" value="Y1_Tnp"/>
    <property type="match status" value="1"/>
</dbReference>
<keyword evidence="3" id="KW-1185">Reference proteome</keyword>
<evidence type="ECO:0000259" key="1">
    <source>
        <dbReference type="SMART" id="SM01321"/>
    </source>
</evidence>
<dbReference type="InterPro" id="IPR002686">
    <property type="entry name" value="Transposase_17"/>
</dbReference>
<protein>
    <submittedName>
        <fullName evidence="2">Putative transposase</fullName>
    </submittedName>
</protein>
<dbReference type="GO" id="GO:0004803">
    <property type="term" value="F:transposase activity"/>
    <property type="evidence" value="ECO:0007669"/>
    <property type="project" value="InterPro"/>
</dbReference>
<dbReference type="PANTHER" id="PTHR33360">
    <property type="entry name" value="TRANSPOSASE FOR INSERTION SEQUENCE ELEMENT IS200"/>
    <property type="match status" value="1"/>
</dbReference>
<dbReference type="NCBIfam" id="NF033573">
    <property type="entry name" value="transpos_IS200"/>
    <property type="match status" value="1"/>
</dbReference>
<sequence>WVTKYRYKVLGGHIAVRVRDLIRQGCEARGITILQGSVGKDHIHLLLSCPPSIAPSKILQYLKGRSSRLLQDEFPELKKKYWGQHLWARGYFCATVGTVTEEIIRNYIENQFNEGKDEIFRIEE</sequence>
<organism evidence="2 3">
    <name type="scientific">Virgibacillus chiguensis</name>
    <dbReference type="NCBI Taxonomy" id="411959"/>
    <lineage>
        <taxon>Bacteria</taxon>
        <taxon>Bacillati</taxon>
        <taxon>Bacillota</taxon>
        <taxon>Bacilli</taxon>
        <taxon>Bacillales</taxon>
        <taxon>Bacillaceae</taxon>
        <taxon>Virgibacillus</taxon>
    </lineage>
</organism>
<dbReference type="PANTHER" id="PTHR33360:SF2">
    <property type="entry name" value="TRANSPOSASE FOR INSERTION SEQUENCE ELEMENT IS200"/>
    <property type="match status" value="1"/>
</dbReference>
<dbReference type="AlphaFoldDB" id="A0A1M5PBN4"/>
<dbReference type="InterPro" id="IPR036515">
    <property type="entry name" value="Transposase_17_sf"/>
</dbReference>
<dbReference type="SMART" id="SM01321">
    <property type="entry name" value="Y1_Tnp"/>
    <property type="match status" value="1"/>
</dbReference>
<dbReference type="SUPFAM" id="SSF143422">
    <property type="entry name" value="Transposase IS200-like"/>
    <property type="match status" value="1"/>
</dbReference>
<proteinExistence type="predicted"/>
<feature type="non-terminal residue" evidence="2">
    <location>
        <position position="1"/>
    </location>
</feature>
<name>A0A1M5PBN4_9BACI</name>
<dbReference type="GO" id="GO:0006313">
    <property type="term" value="P:DNA transposition"/>
    <property type="evidence" value="ECO:0007669"/>
    <property type="project" value="InterPro"/>
</dbReference>
<gene>
    <name evidence="2" type="ORF">SAMN05421807_1031</name>
</gene>
<dbReference type="RefSeq" id="WP_073005756.1">
    <property type="nucleotide sequence ID" value="NZ_FQXD01000003.1"/>
</dbReference>
<dbReference type="EMBL" id="FQXD01000003">
    <property type="protein sequence ID" value="SHG99190.1"/>
    <property type="molecule type" value="Genomic_DNA"/>
</dbReference>
<dbReference type="Gene3D" id="3.30.70.1290">
    <property type="entry name" value="Transposase IS200-like"/>
    <property type="match status" value="1"/>
</dbReference>
<evidence type="ECO:0000313" key="2">
    <source>
        <dbReference type="EMBL" id="SHG99190.1"/>
    </source>
</evidence>
<reference evidence="3" key="1">
    <citation type="submission" date="2016-11" db="EMBL/GenBank/DDBJ databases">
        <authorList>
            <person name="Varghese N."/>
            <person name="Submissions S."/>
        </authorList>
    </citation>
    <scope>NUCLEOTIDE SEQUENCE [LARGE SCALE GENOMIC DNA]</scope>
    <source>
        <strain evidence="3">CGMCC 1.6496</strain>
    </source>
</reference>
<dbReference type="Proteomes" id="UP000184079">
    <property type="component" value="Unassembled WGS sequence"/>
</dbReference>
<feature type="domain" description="Transposase IS200-like" evidence="1">
    <location>
        <begin position="1"/>
        <end position="111"/>
    </location>
</feature>
<dbReference type="OrthoDB" id="9798161at2"/>
<dbReference type="GO" id="GO:0003677">
    <property type="term" value="F:DNA binding"/>
    <property type="evidence" value="ECO:0007669"/>
    <property type="project" value="InterPro"/>
</dbReference>
<evidence type="ECO:0000313" key="3">
    <source>
        <dbReference type="Proteomes" id="UP000184079"/>
    </source>
</evidence>
<accession>A0A1M5PBN4</accession>